<feature type="non-terminal residue" evidence="2">
    <location>
        <position position="1"/>
    </location>
</feature>
<evidence type="ECO:0000256" key="1">
    <source>
        <dbReference type="SAM" id="MobiDB-lite"/>
    </source>
</evidence>
<gene>
    <name evidence="2" type="ORF">g.96609</name>
</gene>
<protein>
    <submittedName>
        <fullName evidence="2">Uncharacterized protein</fullName>
    </submittedName>
</protein>
<proteinExistence type="predicted"/>
<dbReference type="EMBL" id="GDHC01001152">
    <property type="protein sequence ID" value="JAQ17477.1"/>
    <property type="molecule type" value="Transcribed_RNA"/>
</dbReference>
<feature type="region of interest" description="Disordered" evidence="1">
    <location>
        <begin position="1"/>
        <end position="20"/>
    </location>
</feature>
<dbReference type="AlphaFoldDB" id="A0A146MF54"/>
<organism evidence="2">
    <name type="scientific">Lygus hesperus</name>
    <name type="common">Western plant bug</name>
    <dbReference type="NCBI Taxonomy" id="30085"/>
    <lineage>
        <taxon>Eukaryota</taxon>
        <taxon>Metazoa</taxon>
        <taxon>Ecdysozoa</taxon>
        <taxon>Arthropoda</taxon>
        <taxon>Hexapoda</taxon>
        <taxon>Insecta</taxon>
        <taxon>Pterygota</taxon>
        <taxon>Neoptera</taxon>
        <taxon>Paraneoptera</taxon>
        <taxon>Hemiptera</taxon>
        <taxon>Heteroptera</taxon>
        <taxon>Panheteroptera</taxon>
        <taxon>Cimicomorpha</taxon>
        <taxon>Miridae</taxon>
        <taxon>Mirini</taxon>
        <taxon>Lygus</taxon>
    </lineage>
</organism>
<reference evidence="2" key="1">
    <citation type="journal article" date="2016" name="Gigascience">
        <title>De novo construction of an expanded transcriptome assembly for the western tarnished plant bug, Lygus hesperus.</title>
        <authorList>
            <person name="Tassone E.E."/>
            <person name="Geib S.M."/>
            <person name="Hall B."/>
            <person name="Fabrick J.A."/>
            <person name="Brent C.S."/>
            <person name="Hull J.J."/>
        </authorList>
    </citation>
    <scope>NUCLEOTIDE SEQUENCE</scope>
</reference>
<evidence type="ECO:0000313" key="2">
    <source>
        <dbReference type="EMBL" id="JAQ17477.1"/>
    </source>
</evidence>
<accession>A0A146MF54</accession>
<name>A0A146MF54_LYGHE</name>
<sequence length="105" mass="11442">TTNNNNNTKSKMSRKLTSSISTGAAIARSTDLSSEMSASSTINNAAMHFVARLLDDQFRLVIDMKSSKEVKHAADMLEGTVYRAQQAIQRSMLARSENAVSNETS</sequence>